<dbReference type="EMBL" id="BJNT01000029">
    <property type="protein sequence ID" value="GEC87544.1"/>
    <property type="molecule type" value="Genomic_DNA"/>
</dbReference>
<comment type="caution">
    <text evidence="2">The sequence shown here is derived from an EMBL/GenBank/DDBJ whole genome shotgun (WGS) entry which is preliminary data.</text>
</comment>
<reference evidence="2 3" key="1">
    <citation type="submission" date="2019-06" db="EMBL/GenBank/DDBJ databases">
        <title>Whole genome shotgun sequence of Corynebacterium variabile NBRC 15286.</title>
        <authorList>
            <person name="Hosoyama A."/>
            <person name="Uohara A."/>
            <person name="Ohji S."/>
            <person name="Ichikawa N."/>
        </authorList>
    </citation>
    <scope>NUCLEOTIDE SEQUENCE [LARGE SCALE GENOMIC DNA]</scope>
    <source>
        <strain evidence="2 3">NBRC 15286</strain>
    </source>
</reference>
<evidence type="ECO:0000256" key="1">
    <source>
        <dbReference type="SAM" id="MobiDB-lite"/>
    </source>
</evidence>
<sequence>MFRRLLWNGRLIGVSTDEPGGLWVDYADVCWLMPASFRDPVDHTLLRRRQGGLLVHVGALRRHATSDTQSPETQKKLAALLDYLEDATGTRCTVTSTTYPTPEGPRHDHPAPPPAKRKRHRKRR</sequence>
<feature type="region of interest" description="Disordered" evidence="1">
    <location>
        <begin position="93"/>
        <end position="124"/>
    </location>
</feature>
<proteinExistence type="predicted"/>
<evidence type="ECO:0000313" key="2">
    <source>
        <dbReference type="EMBL" id="GEC87544.1"/>
    </source>
</evidence>
<accession>A0A4Y4C7Y7</accession>
<gene>
    <name evidence="2" type="ORF">CVA01_28580</name>
</gene>
<feature type="compositionally biased region" description="Basic residues" evidence="1">
    <location>
        <begin position="115"/>
        <end position="124"/>
    </location>
</feature>
<name>A0A4Y4C7Y7_9CORY</name>
<protein>
    <submittedName>
        <fullName evidence="2">Uncharacterized protein</fullName>
    </submittedName>
</protein>
<organism evidence="2 3">
    <name type="scientific">Corynebacterium variabile</name>
    <dbReference type="NCBI Taxonomy" id="1727"/>
    <lineage>
        <taxon>Bacteria</taxon>
        <taxon>Bacillati</taxon>
        <taxon>Actinomycetota</taxon>
        <taxon>Actinomycetes</taxon>
        <taxon>Mycobacteriales</taxon>
        <taxon>Corynebacteriaceae</taxon>
        <taxon>Corynebacterium</taxon>
    </lineage>
</organism>
<evidence type="ECO:0000313" key="3">
    <source>
        <dbReference type="Proteomes" id="UP000319986"/>
    </source>
</evidence>
<dbReference type="Proteomes" id="UP000319986">
    <property type="component" value="Unassembled WGS sequence"/>
</dbReference>
<dbReference type="AlphaFoldDB" id="A0A4Y4C7Y7"/>